<reference evidence="4 5" key="1">
    <citation type="journal article" date="2019" name="Sci. Rep.">
        <title>Comparative genomics of chytrid fungi reveal insights into the obligate biotrophic and pathogenic lifestyle of Synchytrium endobioticum.</title>
        <authorList>
            <person name="van de Vossenberg B.T.L.H."/>
            <person name="Warris S."/>
            <person name="Nguyen H.D.T."/>
            <person name="van Gent-Pelzer M.P.E."/>
            <person name="Joly D.L."/>
            <person name="van de Geest H.C."/>
            <person name="Bonants P.J.M."/>
            <person name="Smith D.S."/>
            <person name="Levesque C.A."/>
            <person name="van der Lee T.A.J."/>
        </authorList>
    </citation>
    <scope>NUCLEOTIDE SEQUENCE [LARGE SCALE GENOMIC DNA]</scope>
    <source>
        <strain evidence="4 5">CBS 809.83</strain>
    </source>
</reference>
<feature type="domain" description="EF-hand" evidence="3">
    <location>
        <begin position="104"/>
        <end position="139"/>
    </location>
</feature>
<dbReference type="GO" id="GO:0005509">
    <property type="term" value="F:calcium ion binding"/>
    <property type="evidence" value="ECO:0007669"/>
    <property type="project" value="InterPro"/>
</dbReference>
<dbReference type="PANTHER" id="PTHR23048">
    <property type="entry name" value="MYOSIN LIGHT CHAIN 1, 3"/>
    <property type="match status" value="1"/>
</dbReference>
<dbReference type="SMART" id="SM00054">
    <property type="entry name" value="EFh"/>
    <property type="match status" value="4"/>
</dbReference>
<comment type="caution">
    <text evidence="4">The sequence shown here is derived from an EMBL/GenBank/DDBJ whole genome shotgun (WGS) entry which is preliminary data.</text>
</comment>
<evidence type="ECO:0000256" key="1">
    <source>
        <dbReference type="ARBA" id="ARBA00022737"/>
    </source>
</evidence>
<keyword evidence="5" id="KW-1185">Reference proteome</keyword>
<dbReference type="SUPFAM" id="SSF47473">
    <property type="entry name" value="EF-hand"/>
    <property type="match status" value="1"/>
</dbReference>
<organism evidence="4 5">
    <name type="scientific">Powellomyces hirtus</name>
    <dbReference type="NCBI Taxonomy" id="109895"/>
    <lineage>
        <taxon>Eukaryota</taxon>
        <taxon>Fungi</taxon>
        <taxon>Fungi incertae sedis</taxon>
        <taxon>Chytridiomycota</taxon>
        <taxon>Chytridiomycota incertae sedis</taxon>
        <taxon>Chytridiomycetes</taxon>
        <taxon>Spizellomycetales</taxon>
        <taxon>Powellomycetaceae</taxon>
        <taxon>Powellomyces</taxon>
    </lineage>
</organism>
<dbReference type="EMBL" id="QEAQ01000011">
    <property type="protein sequence ID" value="TPX60893.1"/>
    <property type="molecule type" value="Genomic_DNA"/>
</dbReference>
<feature type="domain" description="EF-hand" evidence="3">
    <location>
        <begin position="29"/>
        <end position="64"/>
    </location>
</feature>
<evidence type="ECO:0000256" key="2">
    <source>
        <dbReference type="ARBA" id="ARBA00022837"/>
    </source>
</evidence>
<gene>
    <name evidence="4" type="ORF">PhCBS80983_g01435</name>
</gene>
<protein>
    <recommendedName>
        <fullName evidence="3">EF-hand domain-containing protein</fullName>
    </recommendedName>
</protein>
<feature type="domain" description="EF-hand" evidence="3">
    <location>
        <begin position="142"/>
        <end position="174"/>
    </location>
</feature>
<dbReference type="PROSITE" id="PS00018">
    <property type="entry name" value="EF_HAND_1"/>
    <property type="match status" value="3"/>
</dbReference>
<dbReference type="InterPro" id="IPR011992">
    <property type="entry name" value="EF-hand-dom_pair"/>
</dbReference>
<sequence>MEKPQIVTKTGGGHQIMKRDGKTFWVSDDDYDYYKEAFNLFDRDKSGAIDLDELGAVMSSLGFQPSAAELMAMIDKVDADQTGTVEFDEFLQMSHEWMIQGRLETEDQIREAFETIDLDGKGFITVETLERLLQMLFPNEQKSPDEIKDMIREFDTDGDGVVGFADFRGIMTET</sequence>
<dbReference type="PANTHER" id="PTHR23048:SF0">
    <property type="entry name" value="CALMODULIN LIKE 3"/>
    <property type="match status" value="1"/>
</dbReference>
<proteinExistence type="predicted"/>
<dbReference type="InterPro" id="IPR018247">
    <property type="entry name" value="EF_Hand_1_Ca_BS"/>
</dbReference>
<dbReference type="InterPro" id="IPR050230">
    <property type="entry name" value="CALM/Myosin/TropC-like"/>
</dbReference>
<evidence type="ECO:0000259" key="3">
    <source>
        <dbReference type="PROSITE" id="PS50222"/>
    </source>
</evidence>
<dbReference type="Gene3D" id="1.10.238.10">
    <property type="entry name" value="EF-hand"/>
    <property type="match status" value="2"/>
</dbReference>
<dbReference type="PROSITE" id="PS50222">
    <property type="entry name" value="EF_HAND_2"/>
    <property type="match status" value="4"/>
</dbReference>
<dbReference type="InterPro" id="IPR002048">
    <property type="entry name" value="EF_hand_dom"/>
</dbReference>
<evidence type="ECO:0000313" key="4">
    <source>
        <dbReference type="EMBL" id="TPX60893.1"/>
    </source>
</evidence>
<dbReference type="Proteomes" id="UP000318582">
    <property type="component" value="Unassembled WGS sequence"/>
</dbReference>
<evidence type="ECO:0000313" key="5">
    <source>
        <dbReference type="Proteomes" id="UP000318582"/>
    </source>
</evidence>
<feature type="domain" description="EF-hand" evidence="3">
    <location>
        <begin position="65"/>
        <end position="100"/>
    </location>
</feature>
<dbReference type="GO" id="GO:0016460">
    <property type="term" value="C:myosin II complex"/>
    <property type="evidence" value="ECO:0007669"/>
    <property type="project" value="TreeGrafter"/>
</dbReference>
<dbReference type="CDD" id="cd00051">
    <property type="entry name" value="EFh"/>
    <property type="match status" value="1"/>
</dbReference>
<dbReference type="Pfam" id="PF13499">
    <property type="entry name" value="EF-hand_7"/>
    <property type="match status" value="2"/>
</dbReference>
<dbReference type="AlphaFoldDB" id="A0A507E9Y7"/>
<keyword evidence="2" id="KW-0106">Calcium</keyword>
<dbReference type="FunFam" id="1.10.238.10:FF:000527">
    <property type="entry name" value="Calmodulin-3"/>
    <property type="match status" value="1"/>
</dbReference>
<name>A0A507E9Y7_9FUNG</name>
<accession>A0A507E9Y7</accession>
<dbReference type="STRING" id="109895.A0A507E9Y7"/>
<keyword evidence="1" id="KW-0677">Repeat</keyword>